<comment type="caution">
    <text evidence="3">The sequence shown here is derived from an EMBL/GenBank/DDBJ whole genome shotgun (WGS) entry which is preliminary data.</text>
</comment>
<dbReference type="Pfam" id="PF18803">
    <property type="entry name" value="CxC2"/>
    <property type="match status" value="1"/>
</dbReference>
<dbReference type="Proteomes" id="UP001218218">
    <property type="component" value="Unassembled WGS sequence"/>
</dbReference>
<dbReference type="PANTHER" id="PTHR33096">
    <property type="entry name" value="CXC2 DOMAIN-CONTAINING PROTEIN"/>
    <property type="match status" value="1"/>
</dbReference>
<dbReference type="CDD" id="cd19757">
    <property type="entry name" value="Bbox1"/>
    <property type="match status" value="1"/>
</dbReference>
<dbReference type="InterPro" id="IPR041457">
    <property type="entry name" value="CxC2_KDZ-assoc"/>
</dbReference>
<feature type="region of interest" description="Disordered" evidence="1">
    <location>
        <begin position="18"/>
        <end position="52"/>
    </location>
</feature>
<accession>A0AAD6ZA22</accession>
<evidence type="ECO:0000313" key="4">
    <source>
        <dbReference type="Proteomes" id="UP001218218"/>
    </source>
</evidence>
<reference evidence="3" key="1">
    <citation type="submission" date="2023-03" db="EMBL/GenBank/DDBJ databases">
        <title>Massive genome expansion in bonnet fungi (Mycena s.s.) driven by repeated elements and novel gene families across ecological guilds.</title>
        <authorList>
            <consortium name="Lawrence Berkeley National Laboratory"/>
            <person name="Harder C.B."/>
            <person name="Miyauchi S."/>
            <person name="Viragh M."/>
            <person name="Kuo A."/>
            <person name="Thoen E."/>
            <person name="Andreopoulos B."/>
            <person name="Lu D."/>
            <person name="Skrede I."/>
            <person name="Drula E."/>
            <person name="Henrissat B."/>
            <person name="Morin E."/>
            <person name="Kohler A."/>
            <person name="Barry K."/>
            <person name="LaButti K."/>
            <person name="Morin E."/>
            <person name="Salamov A."/>
            <person name="Lipzen A."/>
            <person name="Mereny Z."/>
            <person name="Hegedus B."/>
            <person name="Baldrian P."/>
            <person name="Stursova M."/>
            <person name="Weitz H."/>
            <person name="Taylor A."/>
            <person name="Grigoriev I.V."/>
            <person name="Nagy L.G."/>
            <person name="Martin F."/>
            <person name="Kauserud H."/>
        </authorList>
    </citation>
    <scope>NUCLEOTIDE SEQUENCE</scope>
    <source>
        <strain evidence="3">CBHHK002</strain>
    </source>
</reference>
<dbReference type="PANTHER" id="PTHR33096:SF1">
    <property type="entry name" value="CXC1-LIKE CYSTEINE CLUSTER ASSOCIATED WITH KDZ TRANSPOSASES DOMAIN-CONTAINING PROTEIN"/>
    <property type="match status" value="1"/>
</dbReference>
<feature type="domain" description="CxC2-like cysteine cluster KDZ transposase-associated" evidence="2">
    <location>
        <begin position="188"/>
        <end position="288"/>
    </location>
</feature>
<proteinExistence type="predicted"/>
<dbReference type="Pfam" id="PF18758">
    <property type="entry name" value="KDZ"/>
    <property type="match status" value="1"/>
</dbReference>
<dbReference type="EMBL" id="JARIHO010000070">
    <property type="protein sequence ID" value="KAJ7312793.1"/>
    <property type="molecule type" value="Genomic_DNA"/>
</dbReference>
<evidence type="ECO:0000259" key="2">
    <source>
        <dbReference type="Pfam" id="PF18803"/>
    </source>
</evidence>
<organism evidence="3 4">
    <name type="scientific">Mycena albidolilacea</name>
    <dbReference type="NCBI Taxonomy" id="1033008"/>
    <lineage>
        <taxon>Eukaryota</taxon>
        <taxon>Fungi</taxon>
        <taxon>Dikarya</taxon>
        <taxon>Basidiomycota</taxon>
        <taxon>Agaricomycotina</taxon>
        <taxon>Agaricomycetes</taxon>
        <taxon>Agaricomycetidae</taxon>
        <taxon>Agaricales</taxon>
        <taxon>Marasmiineae</taxon>
        <taxon>Mycenaceae</taxon>
        <taxon>Mycena</taxon>
    </lineage>
</organism>
<evidence type="ECO:0000256" key="1">
    <source>
        <dbReference type="SAM" id="MobiDB-lite"/>
    </source>
</evidence>
<gene>
    <name evidence="3" type="ORF">DFH08DRAFT_918003</name>
</gene>
<feature type="compositionally biased region" description="Polar residues" evidence="1">
    <location>
        <begin position="20"/>
        <end position="31"/>
    </location>
</feature>
<feature type="region of interest" description="Disordered" evidence="1">
    <location>
        <begin position="67"/>
        <end position="94"/>
    </location>
</feature>
<name>A0AAD6ZA22_9AGAR</name>
<dbReference type="AlphaFoldDB" id="A0AAD6ZA22"/>
<protein>
    <recommendedName>
        <fullName evidence="2">CxC2-like cysteine cluster KDZ transposase-associated domain-containing protein</fullName>
    </recommendedName>
</protein>
<sequence>MHCPKKKLRGIYIHDPAADNVSTASTATNTRVRVEVNRAPPPSPKKPPVRAYDRFDRAMGYEEDSMMVDVPSEPPEGPAGIKIKTKKKKAPRNTESDRPLIPFICERNNFQDALLRREGRGPWWSKGCMGEGCLNLQAVYRCQDCFGSRLLCRACVVQRHRDEPLHILEKWEDGYFQPCLLSSIDEFLRFQLGHPPGEDCDFRDGPHKFVVLENNGIHELSVDFCGCLGAPSVNDQLINIGWYPATVKEPETCATLSLLRCFHTLNLQGRVPAYDFYNALEVLSDRAGMRGLPDRREQFTLMTREYRHLQMCKRAGRGHDGVGVPRMPDSPELVYGIEVTQRGELAIPCRACPHPGINLPDGWENAPHDEAWKYQLMLSEDANFKMKGRATSTRANNPTLGPGWACMVASNSYLEHLAKYIDQDEISHCVAFAALWRVNNKRAKGLRATGIGSVSCSRHELFRANGTGDLQKGEKYSNMDYLWFLSLMGITLLSIIASYDIACQWFCNLFERMKALPKEMHLPAGVRVQFKVPKFHLPPHVKKCHAPFSFNYTKWVGRTDGEGVERNWSWLNMIARSVSVMGPGAREDTIDDFCGYANWRKTVSLGNSLLRKMALAIPKAMLHNRAFHAFTDALREGHEEELMKWEADVQAWEEDHDQPCPYDYPEDKGPTMEEVRLLIAEEEHARAEKGDSRTNKPASFILAGLEIEEQQEMVQLEAKRRNRTSTQAADLQRRRTLLLGMVKRLRDEQVHFMPGLAVLLEAEPSTESSRRPEEMRLHLPSSFTKELPSEEERLRLAQAHEALRDLRRHLRIRTLTHQFKRRHTGGQAAYTKSQALQSGIEERIKGAASRYRSARKALLSLRGPGAWEEVLQVLQQADIRGMNERTLNDEEKEEERKARILAGLPPDENEVDEFGEVVEPTILFNLETGEGKRSLSWIWYTGTASDPTSNGELHDDIRVEWTKARARADRWKEELVLLEEEMRRVLEFCRWKAKWWDNRRAARTAVPGPLAEGLWAYATEQVVREREWAAQWEGKWAAVRARAAVALTDELVDVMQAVSVEVELEDEVAYGEYDDDEGEADDDLVA</sequence>
<evidence type="ECO:0000313" key="3">
    <source>
        <dbReference type="EMBL" id="KAJ7312793.1"/>
    </source>
</evidence>
<keyword evidence="4" id="KW-1185">Reference proteome</keyword>
<dbReference type="InterPro" id="IPR040521">
    <property type="entry name" value="KDZ"/>
</dbReference>